<dbReference type="InterPro" id="IPR050090">
    <property type="entry name" value="Tyrosine_recombinase_XerCD"/>
</dbReference>
<sequence length="317" mass="33668">MPAPKPAAPKPAAPKSTVPLPAAAEAFLEMMAVEHDASPNTLEAYRRDLVRFGELCAGRGVAPTAAGEGELNAFVEAMAAAGEARTTQNRRLSAVRRFLRFLYVEGQRDDDPGALVDSPKKSRPLPKILSMDEVRRLLATAEEAAAAGVPGAARRAALVELLYAGGLRVSELVSLPERAVSAGRPTMIVKGKGGRERLVPITDAAHRAVERHRASRGAVTGIAARYLFPAASKEGHLTRQAFARELKTLAAAAGLSAAKVSPHVLRHAFATHLLVNGADLRVVQTLLGHQDLATTEIYTHLQSDHLVAVLNDCHPLA</sequence>
<dbReference type="RefSeq" id="WP_198880099.1">
    <property type="nucleotide sequence ID" value="NZ_JAEKJA010000001.1"/>
</dbReference>
<feature type="active site" description="O-(3'-phospho-DNA)-tyrosine intermediate" evidence="9">
    <location>
        <position position="298"/>
    </location>
</feature>
<comment type="function">
    <text evidence="9">Site-specific tyrosine recombinase, which acts by catalyzing the cutting and rejoining of the recombining DNA molecules. The XerC-XerD complex is essential to convert dimers of the bacterial chromosome into monomers to permit their segregation at cell division. It also contributes to the segregational stability of plasmids.</text>
</comment>
<evidence type="ECO:0000256" key="8">
    <source>
        <dbReference type="ARBA" id="ARBA00023306"/>
    </source>
</evidence>
<dbReference type="InterPro" id="IPR011010">
    <property type="entry name" value="DNA_brk_join_enz"/>
</dbReference>
<dbReference type="GO" id="GO:0003677">
    <property type="term" value="F:DNA binding"/>
    <property type="evidence" value="ECO:0007669"/>
    <property type="project" value="UniProtKB-UniRule"/>
</dbReference>
<evidence type="ECO:0000256" key="2">
    <source>
        <dbReference type="ARBA" id="ARBA00022490"/>
    </source>
</evidence>
<gene>
    <name evidence="9" type="primary">xerC</name>
    <name evidence="12" type="ORF">JCR33_00785</name>
</gene>
<keyword evidence="5 9" id="KW-0229">DNA integration</keyword>
<dbReference type="EMBL" id="JAEKJA010000001">
    <property type="protein sequence ID" value="MBJ3774203.1"/>
    <property type="molecule type" value="Genomic_DNA"/>
</dbReference>
<dbReference type="Pfam" id="PF02899">
    <property type="entry name" value="Phage_int_SAM_1"/>
    <property type="match status" value="1"/>
</dbReference>
<protein>
    <recommendedName>
        <fullName evidence="9">Tyrosine recombinase XerC</fullName>
    </recommendedName>
</protein>
<dbReference type="Proteomes" id="UP000609531">
    <property type="component" value="Unassembled WGS sequence"/>
</dbReference>
<evidence type="ECO:0000256" key="6">
    <source>
        <dbReference type="ARBA" id="ARBA00023125"/>
    </source>
</evidence>
<evidence type="ECO:0000256" key="4">
    <source>
        <dbReference type="ARBA" id="ARBA00022829"/>
    </source>
</evidence>
<evidence type="ECO:0000313" key="12">
    <source>
        <dbReference type="EMBL" id="MBJ3774203.1"/>
    </source>
</evidence>
<feature type="active site" evidence="9">
    <location>
        <position position="192"/>
    </location>
</feature>
<reference evidence="12" key="1">
    <citation type="submission" date="2020-12" db="EMBL/GenBank/DDBJ databases">
        <title>Bacterial taxonomy.</title>
        <authorList>
            <person name="Pan X."/>
        </authorList>
    </citation>
    <scope>NUCLEOTIDE SEQUENCE</scope>
    <source>
        <strain evidence="12">B2012</strain>
    </source>
</reference>
<evidence type="ECO:0000256" key="9">
    <source>
        <dbReference type="HAMAP-Rule" id="MF_01808"/>
    </source>
</evidence>
<comment type="caution">
    <text evidence="12">The sequence shown here is derived from an EMBL/GenBank/DDBJ whole genome shotgun (WGS) entry which is preliminary data.</text>
</comment>
<dbReference type="GO" id="GO:0007059">
    <property type="term" value="P:chromosome segregation"/>
    <property type="evidence" value="ECO:0007669"/>
    <property type="project" value="UniProtKB-UniRule"/>
</dbReference>
<dbReference type="InterPro" id="IPR023009">
    <property type="entry name" value="Tyrosine_recombinase_XerC/XerD"/>
</dbReference>
<keyword evidence="8 9" id="KW-0131">Cell cycle</keyword>
<organism evidence="12 13">
    <name type="scientific">Acuticoccus mangrovi</name>
    <dbReference type="NCBI Taxonomy" id="2796142"/>
    <lineage>
        <taxon>Bacteria</taxon>
        <taxon>Pseudomonadati</taxon>
        <taxon>Pseudomonadota</taxon>
        <taxon>Alphaproteobacteria</taxon>
        <taxon>Hyphomicrobiales</taxon>
        <taxon>Amorphaceae</taxon>
        <taxon>Acuticoccus</taxon>
    </lineage>
</organism>
<dbReference type="Pfam" id="PF00589">
    <property type="entry name" value="Phage_integrase"/>
    <property type="match status" value="1"/>
</dbReference>
<dbReference type="GO" id="GO:0009037">
    <property type="term" value="F:tyrosine-based site-specific recombinase activity"/>
    <property type="evidence" value="ECO:0007669"/>
    <property type="project" value="UniProtKB-UniRule"/>
</dbReference>
<keyword evidence="4 9" id="KW-0159">Chromosome partition</keyword>
<comment type="similarity">
    <text evidence="9">Belongs to the 'phage' integrase family. XerC subfamily.</text>
</comment>
<evidence type="ECO:0000259" key="10">
    <source>
        <dbReference type="PROSITE" id="PS51898"/>
    </source>
</evidence>
<feature type="active site" evidence="9">
    <location>
        <position position="266"/>
    </location>
</feature>
<evidence type="ECO:0000256" key="1">
    <source>
        <dbReference type="ARBA" id="ARBA00004496"/>
    </source>
</evidence>
<evidence type="ECO:0000259" key="11">
    <source>
        <dbReference type="PROSITE" id="PS51900"/>
    </source>
</evidence>
<evidence type="ECO:0000313" key="13">
    <source>
        <dbReference type="Proteomes" id="UP000609531"/>
    </source>
</evidence>
<keyword evidence="3 9" id="KW-0132">Cell division</keyword>
<dbReference type="PROSITE" id="PS51898">
    <property type="entry name" value="TYR_RECOMBINASE"/>
    <property type="match status" value="1"/>
</dbReference>
<name>A0A934IKX3_9HYPH</name>
<dbReference type="GO" id="GO:0051301">
    <property type="term" value="P:cell division"/>
    <property type="evidence" value="ECO:0007669"/>
    <property type="project" value="UniProtKB-KW"/>
</dbReference>
<dbReference type="InterPro" id="IPR013762">
    <property type="entry name" value="Integrase-like_cat_sf"/>
</dbReference>
<dbReference type="PANTHER" id="PTHR30349:SF90">
    <property type="entry name" value="TYROSINE RECOMBINASE XERD"/>
    <property type="match status" value="1"/>
</dbReference>
<evidence type="ECO:0000256" key="7">
    <source>
        <dbReference type="ARBA" id="ARBA00023172"/>
    </source>
</evidence>
<feature type="domain" description="Tyr recombinase" evidence="10">
    <location>
        <begin position="124"/>
        <end position="311"/>
    </location>
</feature>
<feature type="active site" evidence="9">
    <location>
        <position position="289"/>
    </location>
</feature>
<dbReference type="InterPro" id="IPR004107">
    <property type="entry name" value="Integrase_SAM-like_N"/>
</dbReference>
<dbReference type="PROSITE" id="PS51900">
    <property type="entry name" value="CB"/>
    <property type="match status" value="1"/>
</dbReference>
<dbReference type="Gene3D" id="1.10.150.130">
    <property type="match status" value="1"/>
</dbReference>
<evidence type="ECO:0000256" key="5">
    <source>
        <dbReference type="ARBA" id="ARBA00022908"/>
    </source>
</evidence>
<dbReference type="GO" id="GO:0005737">
    <property type="term" value="C:cytoplasm"/>
    <property type="evidence" value="ECO:0007669"/>
    <property type="project" value="UniProtKB-SubCell"/>
</dbReference>
<feature type="active site" evidence="9">
    <location>
        <position position="168"/>
    </location>
</feature>
<keyword evidence="2 9" id="KW-0963">Cytoplasm</keyword>
<accession>A0A934IKX3</accession>
<proteinExistence type="inferred from homology"/>
<evidence type="ECO:0000256" key="3">
    <source>
        <dbReference type="ARBA" id="ARBA00022618"/>
    </source>
</evidence>
<dbReference type="Gene3D" id="1.10.443.10">
    <property type="entry name" value="Intergrase catalytic core"/>
    <property type="match status" value="1"/>
</dbReference>
<keyword evidence="6 9" id="KW-0238">DNA-binding</keyword>
<dbReference type="InterPro" id="IPR002104">
    <property type="entry name" value="Integrase_catalytic"/>
</dbReference>
<comment type="subcellular location">
    <subcellularLocation>
        <location evidence="1 9">Cytoplasm</location>
    </subcellularLocation>
</comment>
<dbReference type="PANTHER" id="PTHR30349">
    <property type="entry name" value="PHAGE INTEGRASE-RELATED"/>
    <property type="match status" value="1"/>
</dbReference>
<dbReference type="SUPFAM" id="SSF56349">
    <property type="entry name" value="DNA breaking-rejoining enzymes"/>
    <property type="match status" value="1"/>
</dbReference>
<dbReference type="InterPro" id="IPR010998">
    <property type="entry name" value="Integrase_recombinase_N"/>
</dbReference>
<dbReference type="HAMAP" id="MF_01808">
    <property type="entry name" value="Recomb_XerC_XerD"/>
    <property type="match status" value="1"/>
</dbReference>
<keyword evidence="7 9" id="KW-0233">DNA recombination</keyword>
<dbReference type="AlphaFoldDB" id="A0A934IKX3"/>
<feature type="domain" description="Core-binding (CB)" evidence="11">
    <location>
        <begin position="18"/>
        <end position="103"/>
    </location>
</feature>
<comment type="subunit">
    <text evidence="9">Forms a cyclic heterotetrameric complex composed of two molecules of XerC and two molecules of XerD.</text>
</comment>
<feature type="active site" evidence="9">
    <location>
        <position position="263"/>
    </location>
</feature>
<keyword evidence="13" id="KW-1185">Reference proteome</keyword>
<dbReference type="GO" id="GO:0006313">
    <property type="term" value="P:DNA transposition"/>
    <property type="evidence" value="ECO:0007669"/>
    <property type="project" value="UniProtKB-UniRule"/>
</dbReference>
<dbReference type="InterPro" id="IPR044068">
    <property type="entry name" value="CB"/>
</dbReference>
<dbReference type="NCBIfam" id="NF001399">
    <property type="entry name" value="PRK00283.1"/>
    <property type="match status" value="1"/>
</dbReference>